<keyword evidence="1" id="KW-0732">Signal</keyword>
<dbReference type="PROSITE" id="PS51257">
    <property type="entry name" value="PROKAR_LIPOPROTEIN"/>
    <property type="match status" value="1"/>
</dbReference>
<comment type="caution">
    <text evidence="2">The sequence shown here is derived from an EMBL/GenBank/DDBJ whole genome shotgun (WGS) entry which is preliminary data.</text>
</comment>
<evidence type="ECO:0000313" key="2">
    <source>
        <dbReference type="EMBL" id="CAH9057099.1"/>
    </source>
</evidence>
<evidence type="ECO:0008006" key="4">
    <source>
        <dbReference type="Google" id="ProtNLM"/>
    </source>
</evidence>
<gene>
    <name evidence="2" type="ORF">PSEHALCIP103_01588</name>
</gene>
<dbReference type="Proteomes" id="UP001152447">
    <property type="component" value="Unassembled WGS sequence"/>
</dbReference>
<accession>A0A9W4QX11</accession>
<protein>
    <recommendedName>
        <fullName evidence="4">Lipoprotein</fullName>
    </recommendedName>
</protein>
<dbReference type="EMBL" id="CAMAPB010000019">
    <property type="protein sequence ID" value="CAH9057099.1"/>
    <property type="molecule type" value="Genomic_DNA"/>
</dbReference>
<feature type="signal peptide" evidence="1">
    <location>
        <begin position="1"/>
        <end position="21"/>
    </location>
</feature>
<reference evidence="2" key="1">
    <citation type="submission" date="2022-07" db="EMBL/GenBank/DDBJ databases">
        <authorList>
            <person name="Criscuolo A."/>
        </authorList>
    </citation>
    <scope>NUCLEOTIDE SEQUENCE</scope>
    <source>
        <strain evidence="2">CIP103197</strain>
    </source>
</reference>
<sequence>MYIYRVCLLSFLLFLLGCDFSGSTPTPKVNQSQTECKNNNPCIFPNQVKVWLSEETLSPETPFSIYTQFPTGVTITAAKLEGVSMYMGYIPVQFKNQGSVWVANTMVGICSEKNMVWKLILTTVDTNTGISENVEYFFNVTY</sequence>
<feature type="chain" id="PRO_5040764263" description="Lipoprotein" evidence="1">
    <location>
        <begin position="22"/>
        <end position="142"/>
    </location>
</feature>
<evidence type="ECO:0000313" key="3">
    <source>
        <dbReference type="Proteomes" id="UP001152447"/>
    </source>
</evidence>
<organism evidence="2 3">
    <name type="scientific">Pseudoalteromonas haloplanktis</name>
    <name type="common">Alteromonas haloplanktis</name>
    <dbReference type="NCBI Taxonomy" id="228"/>
    <lineage>
        <taxon>Bacteria</taxon>
        <taxon>Pseudomonadati</taxon>
        <taxon>Pseudomonadota</taxon>
        <taxon>Gammaproteobacteria</taxon>
        <taxon>Alteromonadales</taxon>
        <taxon>Pseudoalteromonadaceae</taxon>
        <taxon>Pseudoalteromonas</taxon>
    </lineage>
</organism>
<name>A0A9W4QX11_PSEHA</name>
<evidence type="ECO:0000256" key="1">
    <source>
        <dbReference type="SAM" id="SignalP"/>
    </source>
</evidence>
<dbReference type="AlphaFoldDB" id="A0A9W4QX11"/>
<proteinExistence type="predicted"/>
<dbReference type="RefSeq" id="WP_262976555.1">
    <property type="nucleotide sequence ID" value="NZ_CAMAPB010000019.1"/>
</dbReference>
<keyword evidence="3" id="KW-1185">Reference proteome</keyword>